<evidence type="ECO:0000313" key="3">
    <source>
        <dbReference type="RefSeq" id="XP_015932473.1"/>
    </source>
</evidence>
<evidence type="ECO:0000313" key="2">
    <source>
        <dbReference type="RefSeq" id="XP_015932472.1"/>
    </source>
</evidence>
<accession>A0A6P4AX90</accession>
<evidence type="ECO:0000313" key="6">
    <source>
        <dbReference type="RefSeq" id="XP_052107809.1"/>
    </source>
</evidence>
<dbReference type="AlphaFoldDB" id="A0A6P4AX90"/>
<proteinExistence type="predicted"/>
<evidence type="ECO:0000313" key="5">
    <source>
        <dbReference type="RefSeq" id="XP_015932475.1"/>
    </source>
</evidence>
<sequence length="104" mass="12205">MHVYPFGRRPITFSSAITIIYYDSTCHKWEEKQRIQSSRSPTLTFLVMHGNCLQKAKAMKIVCNAIRDTSNLLQADAIVDWLLDLEIRKRPSKKQLWLIHVENF</sequence>
<dbReference type="RefSeq" id="XP_015932475.1">
    <property type="nucleotide sequence ID" value="XM_016076989.2"/>
</dbReference>
<dbReference type="RefSeq" id="XP_015932472.1">
    <property type="nucleotide sequence ID" value="XM_016076986.3"/>
</dbReference>
<dbReference type="Proteomes" id="UP000515211">
    <property type="component" value="Chromosome 7"/>
</dbReference>
<evidence type="ECO:0000313" key="1">
    <source>
        <dbReference type="Proteomes" id="UP000515211"/>
    </source>
</evidence>
<dbReference type="RefSeq" id="XP_015932473.1">
    <property type="nucleotide sequence ID" value="XM_016076987.3"/>
</dbReference>
<evidence type="ECO:0000313" key="4">
    <source>
        <dbReference type="RefSeq" id="XP_015932474.1"/>
    </source>
</evidence>
<dbReference type="RefSeq" id="XP_052107809.1">
    <property type="nucleotide sequence ID" value="XM_052251849.1"/>
</dbReference>
<reference evidence="2 3" key="2">
    <citation type="submission" date="2025-04" db="UniProtKB">
        <authorList>
            <consortium name="RefSeq"/>
        </authorList>
    </citation>
    <scope>IDENTIFICATION</scope>
    <source>
        <tissue evidence="2 3">Whole plant</tissue>
    </source>
</reference>
<dbReference type="RefSeq" id="XP_015932474.1">
    <property type="nucleotide sequence ID" value="XM_016076988.3"/>
</dbReference>
<keyword evidence="1" id="KW-1185">Reference proteome</keyword>
<protein>
    <submittedName>
        <fullName evidence="2 3">Uncharacterized protein LOC107458784</fullName>
    </submittedName>
</protein>
<dbReference type="GeneID" id="107458784"/>
<name>A0A6P4AX90_ARADU</name>
<organism evidence="1 4">
    <name type="scientific">Arachis duranensis</name>
    <name type="common">Wild peanut</name>
    <dbReference type="NCBI Taxonomy" id="130453"/>
    <lineage>
        <taxon>Eukaryota</taxon>
        <taxon>Viridiplantae</taxon>
        <taxon>Streptophyta</taxon>
        <taxon>Embryophyta</taxon>
        <taxon>Tracheophyta</taxon>
        <taxon>Spermatophyta</taxon>
        <taxon>Magnoliopsida</taxon>
        <taxon>eudicotyledons</taxon>
        <taxon>Gunneridae</taxon>
        <taxon>Pentapetalae</taxon>
        <taxon>rosids</taxon>
        <taxon>fabids</taxon>
        <taxon>Fabales</taxon>
        <taxon>Fabaceae</taxon>
        <taxon>Papilionoideae</taxon>
        <taxon>50 kb inversion clade</taxon>
        <taxon>dalbergioids sensu lato</taxon>
        <taxon>Dalbergieae</taxon>
        <taxon>Pterocarpus clade</taxon>
        <taxon>Arachis</taxon>
    </lineage>
</organism>
<dbReference type="KEGG" id="adu:107458784"/>
<reference evidence="1" key="1">
    <citation type="journal article" date="2016" name="Nat. Genet.">
        <title>The genome sequences of Arachis duranensis and Arachis ipaensis, the diploid ancestors of cultivated peanut.</title>
        <authorList>
            <person name="Bertioli D.J."/>
            <person name="Cannon S.B."/>
            <person name="Froenicke L."/>
            <person name="Huang G."/>
            <person name="Farmer A.D."/>
            <person name="Cannon E.K."/>
            <person name="Liu X."/>
            <person name="Gao D."/>
            <person name="Clevenger J."/>
            <person name="Dash S."/>
            <person name="Ren L."/>
            <person name="Moretzsohn M.C."/>
            <person name="Shirasawa K."/>
            <person name="Huang W."/>
            <person name="Vidigal B."/>
            <person name="Abernathy B."/>
            <person name="Chu Y."/>
            <person name="Niederhuth C.E."/>
            <person name="Umale P."/>
            <person name="Araujo A.C."/>
            <person name="Kozik A."/>
            <person name="Kim K.D."/>
            <person name="Burow M.D."/>
            <person name="Varshney R.K."/>
            <person name="Wang X."/>
            <person name="Zhang X."/>
            <person name="Barkley N."/>
            <person name="Guimaraes P.M."/>
            <person name="Isobe S."/>
            <person name="Guo B."/>
            <person name="Liao B."/>
            <person name="Stalker H.T."/>
            <person name="Schmitz R.J."/>
            <person name="Scheffler B.E."/>
            <person name="Leal-Bertioli S.C."/>
            <person name="Xun X."/>
            <person name="Jackson S.A."/>
            <person name="Michelmore R."/>
            <person name="Ozias-Akins P."/>
        </authorList>
    </citation>
    <scope>NUCLEOTIDE SEQUENCE [LARGE SCALE GENOMIC DNA]</scope>
    <source>
        <strain evidence="1">cv. V14167</strain>
    </source>
</reference>
<gene>
    <name evidence="2 3 4 5 6" type="primary">LOC107458784</name>
</gene>
<dbReference type="RefSeq" id="XP_015932472.1">
    <property type="nucleotide sequence ID" value="XM_016076986.2"/>
</dbReference>